<gene>
    <name evidence="1" type="ORF">G7024_15810</name>
    <name evidence="2" type="ORF">N5D09_19735</name>
</gene>
<accession>A0A210XPV8</accession>
<dbReference type="InterPro" id="IPR011257">
    <property type="entry name" value="DNA_glycosylase"/>
</dbReference>
<reference evidence="1" key="1">
    <citation type="submission" date="2020-02" db="EMBL/GenBank/DDBJ databases">
        <title>Synteny-based analysis reveals conserved mechanism for high triclosan tolerance in Pseudomonas, as well as instances of horizontal transfer.</title>
        <authorList>
            <person name="Mcfarland A.G."/>
            <person name="Bertucci H.K."/>
            <person name="Litmann E."/>
            <person name="Shen J."/>
            <person name="Huttenhower C."/>
            <person name="Hartmann E.M."/>
        </authorList>
    </citation>
    <scope>NUCLEOTIDE SEQUENCE</scope>
    <source>
        <strain evidence="1">109A1</strain>
    </source>
</reference>
<sequence length="142" mass="16408">MSAEISAKDLGIDMADGEPALFKWFVASFLFGKRIQQDIAAEAYRVIVDKHKRDTPRKLGNCSWQQLVNMLGEGRYVRYDESTAERLLKLCEKLNHEYGGKLGRIHELSENRKELERRLAAFEGVGPKTVEIFMREAARVWY</sequence>
<dbReference type="GO" id="GO:0032259">
    <property type="term" value="P:methylation"/>
    <property type="evidence" value="ECO:0007669"/>
    <property type="project" value="UniProtKB-KW"/>
</dbReference>
<dbReference type="GeneID" id="66823415"/>
<protein>
    <submittedName>
        <fullName evidence="2">DNA methylase</fullName>
    </submittedName>
</protein>
<dbReference type="SUPFAM" id="SSF48150">
    <property type="entry name" value="DNA-glycosylase"/>
    <property type="match status" value="1"/>
</dbReference>
<dbReference type="EMBL" id="JAAMRD010000013">
    <property type="protein sequence ID" value="MBA1305857.1"/>
    <property type="molecule type" value="Genomic_DNA"/>
</dbReference>
<evidence type="ECO:0000313" key="3">
    <source>
        <dbReference type="Proteomes" id="UP001161139"/>
    </source>
</evidence>
<dbReference type="RefSeq" id="WP_019405995.1">
    <property type="nucleotide sequence ID" value="NZ_AP024722.1"/>
</dbReference>
<dbReference type="Gene3D" id="1.10.340.30">
    <property type="entry name" value="Hypothetical protein, domain 2"/>
    <property type="match status" value="1"/>
</dbReference>
<reference evidence="2" key="2">
    <citation type="submission" date="2022-09" db="EMBL/GenBank/DDBJ databases">
        <title>Intensive care unit water sources are persistently colonized with multi-drug resistant bacteria and are the site of extensive horizontal gene transfer of antibiotic resistance genes.</title>
        <authorList>
            <person name="Diorio-Toth L."/>
        </authorList>
    </citation>
    <scope>NUCLEOTIDE SEQUENCE</scope>
    <source>
        <strain evidence="2">GD03864</strain>
    </source>
</reference>
<dbReference type="EMBL" id="JAOCDG010000050">
    <property type="protein sequence ID" value="MDH0690327.1"/>
    <property type="molecule type" value="Genomic_DNA"/>
</dbReference>
<dbReference type="AlphaFoldDB" id="A0A210XPV8"/>
<dbReference type="GO" id="GO:0006281">
    <property type="term" value="P:DNA repair"/>
    <property type="evidence" value="ECO:0007669"/>
    <property type="project" value="InterPro"/>
</dbReference>
<dbReference type="Proteomes" id="UP001138621">
    <property type="component" value="Unassembled WGS sequence"/>
</dbReference>
<dbReference type="GO" id="GO:0008168">
    <property type="term" value="F:methyltransferase activity"/>
    <property type="evidence" value="ECO:0007669"/>
    <property type="project" value="UniProtKB-KW"/>
</dbReference>
<keyword evidence="2" id="KW-0808">Transferase</keyword>
<dbReference type="Proteomes" id="UP001161139">
    <property type="component" value="Unassembled WGS sequence"/>
</dbReference>
<proteinExistence type="predicted"/>
<organism evidence="2 3">
    <name type="scientific">Stutzerimonas stutzeri</name>
    <name type="common">Pseudomonas stutzeri</name>
    <dbReference type="NCBI Taxonomy" id="316"/>
    <lineage>
        <taxon>Bacteria</taxon>
        <taxon>Pseudomonadati</taxon>
        <taxon>Pseudomonadota</taxon>
        <taxon>Gammaproteobacteria</taxon>
        <taxon>Pseudomonadales</taxon>
        <taxon>Pseudomonadaceae</taxon>
        <taxon>Stutzerimonas</taxon>
    </lineage>
</organism>
<name>A0A210XPV8_STUST</name>
<keyword evidence="2" id="KW-0489">Methyltransferase</keyword>
<evidence type="ECO:0000313" key="1">
    <source>
        <dbReference type="EMBL" id="MBA1305857.1"/>
    </source>
</evidence>
<evidence type="ECO:0000313" key="2">
    <source>
        <dbReference type="EMBL" id="MDH0690327.1"/>
    </source>
</evidence>
<comment type="caution">
    <text evidence="2">The sequence shown here is derived from an EMBL/GenBank/DDBJ whole genome shotgun (WGS) entry which is preliminary data.</text>
</comment>